<dbReference type="InterPro" id="IPR018164">
    <property type="entry name" value="Ala-tRNA-synth_IIc_N"/>
</dbReference>
<dbReference type="Pfam" id="PF01411">
    <property type="entry name" value="tRNA-synt_2c"/>
    <property type="match status" value="1"/>
</dbReference>
<evidence type="ECO:0000313" key="13">
    <source>
        <dbReference type="EMBL" id="MBD4337909.1"/>
    </source>
</evidence>
<gene>
    <name evidence="13" type="ORF">GUH15_17970</name>
</gene>
<evidence type="ECO:0000256" key="6">
    <source>
        <dbReference type="ARBA" id="ARBA00022741"/>
    </source>
</evidence>
<dbReference type="GO" id="GO:0004813">
    <property type="term" value="F:alanine-tRNA ligase activity"/>
    <property type="evidence" value="ECO:0007669"/>
    <property type="project" value="UniProtKB-EC"/>
</dbReference>
<evidence type="ECO:0000256" key="7">
    <source>
        <dbReference type="ARBA" id="ARBA00022840"/>
    </source>
</evidence>
<dbReference type="InterPro" id="IPR045864">
    <property type="entry name" value="aa-tRNA-synth_II/BPL/LPL"/>
</dbReference>
<protein>
    <recommendedName>
        <fullName evidence="3">Alanine--tRNA ligase</fullName>
        <ecNumber evidence="2">6.1.1.7</ecNumber>
    </recommendedName>
    <alternativeName>
        <fullName evidence="11">Alanyl-tRNA synthetase</fullName>
    </alternativeName>
</protein>
<proteinExistence type="inferred from homology"/>
<keyword evidence="8" id="KW-0694">RNA-binding</keyword>
<evidence type="ECO:0000256" key="8">
    <source>
        <dbReference type="ARBA" id="ARBA00022884"/>
    </source>
</evidence>
<feature type="domain" description="Alanyl-transfer RNA synthetases family profile" evidence="12">
    <location>
        <begin position="1"/>
        <end position="86"/>
    </location>
</feature>
<comment type="caution">
    <text evidence="13">The sequence shown here is derived from an EMBL/GenBank/DDBJ whole genome shotgun (WGS) entry which is preliminary data.</text>
</comment>
<evidence type="ECO:0000256" key="4">
    <source>
        <dbReference type="ARBA" id="ARBA00022555"/>
    </source>
</evidence>
<sequence>GKEDNFWEHGSGPCGPCSEIYFDRGLKYGCGKPTCGVGCDCDRFMEIWNLVFSQYDSDGKGTYALLPKPNIDTGMGLERLAVVMQD</sequence>
<evidence type="ECO:0000256" key="1">
    <source>
        <dbReference type="ARBA" id="ARBA00008226"/>
    </source>
</evidence>
<keyword evidence="5" id="KW-0436">Ligase</keyword>
<keyword evidence="7" id="KW-0067">ATP-binding</keyword>
<evidence type="ECO:0000256" key="3">
    <source>
        <dbReference type="ARBA" id="ARBA00017959"/>
    </source>
</evidence>
<name>A0A8I0H0J1_XANCI</name>
<dbReference type="EC" id="6.1.1.7" evidence="2"/>
<feature type="non-terminal residue" evidence="13">
    <location>
        <position position="86"/>
    </location>
</feature>
<evidence type="ECO:0000256" key="10">
    <source>
        <dbReference type="ARBA" id="ARBA00023146"/>
    </source>
</evidence>
<feature type="non-terminal residue" evidence="13">
    <location>
        <position position="1"/>
    </location>
</feature>
<keyword evidence="10" id="KW-0030">Aminoacyl-tRNA synthetase</keyword>
<dbReference type="PRINTS" id="PR00980">
    <property type="entry name" value="TRNASYNTHALA"/>
</dbReference>
<accession>A0A8I0H0J1</accession>
<evidence type="ECO:0000256" key="9">
    <source>
        <dbReference type="ARBA" id="ARBA00022917"/>
    </source>
</evidence>
<evidence type="ECO:0000256" key="2">
    <source>
        <dbReference type="ARBA" id="ARBA00013168"/>
    </source>
</evidence>
<evidence type="ECO:0000259" key="12">
    <source>
        <dbReference type="PROSITE" id="PS50860"/>
    </source>
</evidence>
<dbReference type="InterPro" id="IPR050058">
    <property type="entry name" value="Ala-tRNA_ligase"/>
</dbReference>
<dbReference type="PANTHER" id="PTHR11777">
    <property type="entry name" value="ALANYL-TRNA SYNTHETASE"/>
    <property type="match status" value="1"/>
</dbReference>
<evidence type="ECO:0000256" key="5">
    <source>
        <dbReference type="ARBA" id="ARBA00022598"/>
    </source>
</evidence>
<keyword evidence="9" id="KW-0648">Protein biosynthesis</keyword>
<dbReference type="Gene3D" id="3.30.930.10">
    <property type="entry name" value="Bira Bifunctional Protein, Domain 2"/>
    <property type="match status" value="1"/>
</dbReference>
<dbReference type="EMBL" id="JAABFR010001399">
    <property type="protein sequence ID" value="MBD4337909.1"/>
    <property type="molecule type" value="Genomic_DNA"/>
</dbReference>
<evidence type="ECO:0000256" key="11">
    <source>
        <dbReference type="ARBA" id="ARBA00032577"/>
    </source>
</evidence>
<dbReference type="SUPFAM" id="SSF55681">
    <property type="entry name" value="Class II aaRS and biotin synthetases"/>
    <property type="match status" value="1"/>
</dbReference>
<dbReference type="Proteomes" id="UP000653002">
    <property type="component" value="Unassembled WGS sequence"/>
</dbReference>
<keyword evidence="4" id="KW-0820">tRNA-binding</keyword>
<dbReference type="GO" id="GO:0005829">
    <property type="term" value="C:cytosol"/>
    <property type="evidence" value="ECO:0007669"/>
    <property type="project" value="TreeGrafter"/>
</dbReference>
<dbReference type="GO" id="GO:0005524">
    <property type="term" value="F:ATP binding"/>
    <property type="evidence" value="ECO:0007669"/>
    <property type="project" value="UniProtKB-KW"/>
</dbReference>
<dbReference type="AlphaFoldDB" id="A0A8I0H0J1"/>
<dbReference type="PROSITE" id="PS50860">
    <property type="entry name" value="AA_TRNA_LIGASE_II_ALA"/>
    <property type="match status" value="1"/>
</dbReference>
<dbReference type="InterPro" id="IPR002318">
    <property type="entry name" value="Ala-tRNA-lgiase_IIc"/>
</dbReference>
<reference evidence="13" key="1">
    <citation type="submission" date="2020-01" db="EMBL/GenBank/DDBJ databases">
        <authorList>
            <person name="Richard D."/>
        </authorList>
    </citation>
    <scope>NUCLEOTIDE SEQUENCE</scope>
    <source>
        <strain evidence="13">JP541</strain>
    </source>
</reference>
<dbReference type="GO" id="GO:0002161">
    <property type="term" value="F:aminoacyl-tRNA deacylase activity"/>
    <property type="evidence" value="ECO:0007669"/>
    <property type="project" value="TreeGrafter"/>
</dbReference>
<dbReference type="GO" id="GO:0000049">
    <property type="term" value="F:tRNA binding"/>
    <property type="evidence" value="ECO:0007669"/>
    <property type="project" value="UniProtKB-KW"/>
</dbReference>
<comment type="similarity">
    <text evidence="1">Belongs to the class-II aminoacyl-tRNA synthetase family.</text>
</comment>
<organism evidence="13 14">
    <name type="scientific">Xanthomonas citri pv. citri</name>
    <dbReference type="NCBI Taxonomy" id="611301"/>
    <lineage>
        <taxon>Bacteria</taxon>
        <taxon>Pseudomonadati</taxon>
        <taxon>Pseudomonadota</taxon>
        <taxon>Gammaproteobacteria</taxon>
        <taxon>Lysobacterales</taxon>
        <taxon>Lysobacteraceae</taxon>
        <taxon>Xanthomonas</taxon>
    </lineage>
</organism>
<dbReference type="InterPro" id="IPR018165">
    <property type="entry name" value="Ala-tRNA-synth_IIc_core"/>
</dbReference>
<evidence type="ECO:0000313" key="14">
    <source>
        <dbReference type="Proteomes" id="UP000653002"/>
    </source>
</evidence>
<keyword evidence="6" id="KW-0547">Nucleotide-binding</keyword>
<dbReference type="PANTHER" id="PTHR11777:SF9">
    <property type="entry name" value="ALANINE--TRNA LIGASE, CYTOPLASMIC"/>
    <property type="match status" value="1"/>
</dbReference>
<dbReference type="GO" id="GO:0006419">
    <property type="term" value="P:alanyl-tRNA aminoacylation"/>
    <property type="evidence" value="ECO:0007669"/>
    <property type="project" value="InterPro"/>
</dbReference>